<comment type="caution">
    <text evidence="1">The sequence shown here is derived from an EMBL/GenBank/DDBJ whole genome shotgun (WGS) entry which is preliminary data.</text>
</comment>
<dbReference type="AlphaFoldDB" id="A0A9E2W2S5"/>
<evidence type="ECO:0000313" key="2">
    <source>
        <dbReference type="Proteomes" id="UP000812270"/>
    </source>
</evidence>
<proteinExistence type="predicted"/>
<reference evidence="1" key="1">
    <citation type="submission" date="2021-06" db="EMBL/GenBank/DDBJ databases">
        <authorList>
            <person name="Huq M.A."/>
        </authorList>
    </citation>
    <scope>NUCLEOTIDE SEQUENCE</scope>
    <source>
        <strain evidence="1">MAH-26</strain>
    </source>
</reference>
<dbReference type="EMBL" id="JAHSPG010000001">
    <property type="protein sequence ID" value="MBV4356119.1"/>
    <property type="molecule type" value="Genomic_DNA"/>
</dbReference>
<keyword evidence="2" id="KW-1185">Reference proteome</keyword>
<sequence length="151" mass="17310">MIGLQTLKYLATQKLKDAEILMQNQRYNGAVYIMGYALEFSFKRKLSINLGFASGFPETAGEMQQFPNQLAAFNTINGGIPLSQIRQIRNHKLTDLIKYSGAETRIKASYNNEWQLVCCWNPEKRYVRQNWTAKRAKDFIAAANIVLKQIV</sequence>
<evidence type="ECO:0000313" key="1">
    <source>
        <dbReference type="EMBL" id="MBV4356119.1"/>
    </source>
</evidence>
<organism evidence="1 2">
    <name type="scientific">Pinibacter aurantiacus</name>
    <dbReference type="NCBI Taxonomy" id="2851599"/>
    <lineage>
        <taxon>Bacteria</taxon>
        <taxon>Pseudomonadati</taxon>
        <taxon>Bacteroidota</taxon>
        <taxon>Chitinophagia</taxon>
        <taxon>Chitinophagales</taxon>
        <taxon>Chitinophagaceae</taxon>
        <taxon>Pinibacter</taxon>
    </lineage>
</organism>
<accession>A0A9E2W2S5</accession>
<name>A0A9E2W2S5_9BACT</name>
<dbReference type="Proteomes" id="UP000812270">
    <property type="component" value="Unassembled WGS sequence"/>
</dbReference>
<protein>
    <submittedName>
        <fullName evidence="1">Uncharacterized protein</fullName>
    </submittedName>
</protein>
<dbReference type="RefSeq" id="WP_217789654.1">
    <property type="nucleotide sequence ID" value="NZ_JAHSPG010000001.1"/>
</dbReference>
<gene>
    <name evidence="1" type="ORF">KTO63_03100</name>
</gene>